<dbReference type="PROSITE" id="PS51755">
    <property type="entry name" value="OMPR_PHOB"/>
    <property type="match status" value="1"/>
</dbReference>
<sequence length="244" mass="27482">MIQEQNTRQAVNAVHSVLLIEHDRMIASLLKSSLEKAGYIVYQTQQGEQAKLAMMKHQPDLVVMSMNLSDMSTLELCASLRSFFHGPIMVLSDDKSEAEHIAAFEAGADDYLVKPVSPAIIKAHLEALAKRYNAQNQNQSNYKVEVGDIVLYPLAHECKVNGNSIRLSDFEFKLLLLLTSNVGKVLTRDRIYSLLLGREYNGLERTIDVRISKLRDKLSSEGMRETQIETVWGKGYILNERKAA</sequence>
<dbReference type="GO" id="GO:0000976">
    <property type="term" value="F:transcription cis-regulatory region binding"/>
    <property type="evidence" value="ECO:0007669"/>
    <property type="project" value="TreeGrafter"/>
</dbReference>
<dbReference type="Pfam" id="PF00486">
    <property type="entry name" value="Trans_reg_C"/>
    <property type="match status" value="1"/>
</dbReference>
<dbReference type="PANTHER" id="PTHR48111">
    <property type="entry name" value="REGULATOR OF RPOS"/>
    <property type="match status" value="1"/>
</dbReference>
<evidence type="ECO:0000259" key="6">
    <source>
        <dbReference type="PROSITE" id="PS50110"/>
    </source>
</evidence>
<dbReference type="PROSITE" id="PS50110">
    <property type="entry name" value="RESPONSE_REGULATORY"/>
    <property type="match status" value="1"/>
</dbReference>
<dbReference type="InterPro" id="IPR001789">
    <property type="entry name" value="Sig_transdc_resp-reg_receiver"/>
</dbReference>
<dbReference type="SMART" id="SM00448">
    <property type="entry name" value="REC"/>
    <property type="match status" value="1"/>
</dbReference>
<dbReference type="GO" id="GO:0000156">
    <property type="term" value="F:phosphorelay response regulator activity"/>
    <property type="evidence" value="ECO:0007669"/>
    <property type="project" value="TreeGrafter"/>
</dbReference>
<evidence type="ECO:0000256" key="5">
    <source>
        <dbReference type="PROSITE-ProRule" id="PRU01091"/>
    </source>
</evidence>
<evidence type="ECO:0000259" key="7">
    <source>
        <dbReference type="PROSITE" id="PS51755"/>
    </source>
</evidence>
<feature type="domain" description="OmpR/PhoB-type" evidence="7">
    <location>
        <begin position="141"/>
        <end position="240"/>
    </location>
</feature>
<dbReference type="InterPro" id="IPR011006">
    <property type="entry name" value="CheY-like_superfamily"/>
</dbReference>
<dbReference type="EMBL" id="FOHK01000010">
    <property type="protein sequence ID" value="SET61658.1"/>
    <property type="molecule type" value="Genomic_DNA"/>
</dbReference>
<evidence type="ECO:0000256" key="2">
    <source>
        <dbReference type="ARBA" id="ARBA00023012"/>
    </source>
</evidence>
<feature type="DNA-binding region" description="OmpR/PhoB-type" evidence="5">
    <location>
        <begin position="141"/>
        <end position="240"/>
    </location>
</feature>
<keyword evidence="2" id="KW-0902">Two-component regulatory system</keyword>
<dbReference type="AlphaFoldDB" id="A0A1I0FW09"/>
<dbReference type="SMART" id="SM00862">
    <property type="entry name" value="Trans_reg_C"/>
    <property type="match status" value="1"/>
</dbReference>
<dbReference type="STRING" id="349064.SAMN05660429_02219"/>
<dbReference type="SUPFAM" id="SSF52172">
    <property type="entry name" value="CheY-like"/>
    <property type="match status" value="1"/>
</dbReference>
<dbReference type="Gene3D" id="3.40.50.2300">
    <property type="match status" value="1"/>
</dbReference>
<dbReference type="GO" id="GO:0005829">
    <property type="term" value="C:cytosol"/>
    <property type="evidence" value="ECO:0007669"/>
    <property type="project" value="TreeGrafter"/>
</dbReference>
<evidence type="ECO:0000256" key="3">
    <source>
        <dbReference type="ARBA" id="ARBA00023125"/>
    </source>
</evidence>
<organism evidence="8 9">
    <name type="scientific">Thalassotalea agarivorans</name>
    <name type="common">Thalassomonas agarivorans</name>
    <dbReference type="NCBI Taxonomy" id="349064"/>
    <lineage>
        <taxon>Bacteria</taxon>
        <taxon>Pseudomonadati</taxon>
        <taxon>Pseudomonadota</taxon>
        <taxon>Gammaproteobacteria</taxon>
        <taxon>Alteromonadales</taxon>
        <taxon>Colwelliaceae</taxon>
        <taxon>Thalassotalea</taxon>
    </lineage>
</organism>
<protein>
    <submittedName>
        <fullName evidence="8">Two-component system, OmpR family, response regulator RstA</fullName>
    </submittedName>
</protein>
<dbReference type="SUPFAM" id="SSF46894">
    <property type="entry name" value="C-terminal effector domain of the bipartite response regulators"/>
    <property type="match status" value="1"/>
</dbReference>
<comment type="caution">
    <text evidence="4">Lacks conserved residue(s) required for the propagation of feature annotation.</text>
</comment>
<reference evidence="8 9" key="1">
    <citation type="submission" date="2016-10" db="EMBL/GenBank/DDBJ databases">
        <authorList>
            <person name="de Groot N.N."/>
        </authorList>
    </citation>
    <scope>NUCLEOTIDE SEQUENCE [LARGE SCALE GENOMIC DNA]</scope>
    <source>
        <strain evidence="8 9">DSM 19706</strain>
    </source>
</reference>
<dbReference type="InterPro" id="IPR036388">
    <property type="entry name" value="WH-like_DNA-bd_sf"/>
</dbReference>
<gene>
    <name evidence="8" type="ORF">SAMN05660429_02219</name>
</gene>
<dbReference type="Proteomes" id="UP000199308">
    <property type="component" value="Unassembled WGS sequence"/>
</dbReference>
<keyword evidence="3 5" id="KW-0238">DNA-binding</keyword>
<feature type="domain" description="Response regulatory" evidence="6">
    <location>
        <begin position="16"/>
        <end position="129"/>
    </location>
</feature>
<dbReference type="InterPro" id="IPR016032">
    <property type="entry name" value="Sig_transdc_resp-reg_C-effctor"/>
</dbReference>
<evidence type="ECO:0000256" key="4">
    <source>
        <dbReference type="PROSITE-ProRule" id="PRU00169"/>
    </source>
</evidence>
<dbReference type="RefSeq" id="WP_093330269.1">
    <property type="nucleotide sequence ID" value="NZ_AP027363.1"/>
</dbReference>
<dbReference type="Gene3D" id="1.10.10.10">
    <property type="entry name" value="Winged helix-like DNA-binding domain superfamily/Winged helix DNA-binding domain"/>
    <property type="match status" value="1"/>
</dbReference>
<evidence type="ECO:0000256" key="1">
    <source>
        <dbReference type="ARBA" id="ARBA00022553"/>
    </source>
</evidence>
<proteinExistence type="predicted"/>
<keyword evidence="1" id="KW-0597">Phosphoprotein</keyword>
<name>A0A1I0FW09_THASX</name>
<dbReference type="Pfam" id="PF00072">
    <property type="entry name" value="Response_reg"/>
    <property type="match status" value="1"/>
</dbReference>
<evidence type="ECO:0000313" key="8">
    <source>
        <dbReference type="EMBL" id="SET61658.1"/>
    </source>
</evidence>
<dbReference type="PANTHER" id="PTHR48111:SF40">
    <property type="entry name" value="PHOSPHATE REGULON TRANSCRIPTIONAL REGULATORY PROTEIN PHOB"/>
    <property type="match status" value="1"/>
</dbReference>
<dbReference type="InterPro" id="IPR039420">
    <property type="entry name" value="WalR-like"/>
</dbReference>
<accession>A0A1I0FW09</accession>
<dbReference type="GO" id="GO:0032993">
    <property type="term" value="C:protein-DNA complex"/>
    <property type="evidence" value="ECO:0007669"/>
    <property type="project" value="TreeGrafter"/>
</dbReference>
<dbReference type="OrthoDB" id="9802426at2"/>
<dbReference type="CDD" id="cd00383">
    <property type="entry name" value="trans_reg_C"/>
    <property type="match status" value="1"/>
</dbReference>
<evidence type="ECO:0000313" key="9">
    <source>
        <dbReference type="Proteomes" id="UP000199308"/>
    </source>
</evidence>
<dbReference type="GO" id="GO:0006355">
    <property type="term" value="P:regulation of DNA-templated transcription"/>
    <property type="evidence" value="ECO:0007669"/>
    <property type="project" value="InterPro"/>
</dbReference>
<dbReference type="InterPro" id="IPR001867">
    <property type="entry name" value="OmpR/PhoB-type_DNA-bd"/>
</dbReference>
<keyword evidence="9" id="KW-1185">Reference proteome</keyword>